<evidence type="ECO:0000313" key="1">
    <source>
        <dbReference type="EMBL" id="PON72884.1"/>
    </source>
</evidence>
<dbReference type="EMBL" id="JXTB01000037">
    <property type="protein sequence ID" value="PON72884.1"/>
    <property type="molecule type" value="Genomic_DNA"/>
</dbReference>
<protein>
    <submittedName>
        <fullName evidence="1">Uncharacterized protein</fullName>
    </submittedName>
</protein>
<name>A0A2P5DHW5_PARAD</name>
<feature type="non-terminal residue" evidence="1">
    <location>
        <position position="80"/>
    </location>
</feature>
<gene>
    <name evidence="1" type="ORF">PanWU01x14_063530</name>
</gene>
<dbReference type="AlphaFoldDB" id="A0A2P5DHW5"/>
<accession>A0A2P5DHW5</accession>
<proteinExistence type="predicted"/>
<dbReference type="Proteomes" id="UP000237105">
    <property type="component" value="Unassembled WGS sequence"/>
</dbReference>
<organism evidence="1 2">
    <name type="scientific">Parasponia andersonii</name>
    <name type="common">Sponia andersonii</name>
    <dbReference type="NCBI Taxonomy" id="3476"/>
    <lineage>
        <taxon>Eukaryota</taxon>
        <taxon>Viridiplantae</taxon>
        <taxon>Streptophyta</taxon>
        <taxon>Embryophyta</taxon>
        <taxon>Tracheophyta</taxon>
        <taxon>Spermatophyta</taxon>
        <taxon>Magnoliopsida</taxon>
        <taxon>eudicotyledons</taxon>
        <taxon>Gunneridae</taxon>
        <taxon>Pentapetalae</taxon>
        <taxon>rosids</taxon>
        <taxon>fabids</taxon>
        <taxon>Rosales</taxon>
        <taxon>Cannabaceae</taxon>
        <taxon>Parasponia</taxon>
    </lineage>
</organism>
<sequence length="80" mass="9668">MIPVEIGAGSLWRSIYEQKQNDVLLRVELDLLEERREQSQLRIASYQWRTTRYYNSKVKGRHFEIGDLVLRRVLPNNREH</sequence>
<reference evidence="2" key="1">
    <citation type="submission" date="2016-06" db="EMBL/GenBank/DDBJ databases">
        <title>Parallel loss of symbiosis genes in relatives of nitrogen-fixing non-legume Parasponia.</title>
        <authorList>
            <person name="Van Velzen R."/>
            <person name="Holmer R."/>
            <person name="Bu F."/>
            <person name="Rutten L."/>
            <person name="Van Zeijl A."/>
            <person name="Liu W."/>
            <person name="Santuari L."/>
            <person name="Cao Q."/>
            <person name="Sharma T."/>
            <person name="Shen D."/>
            <person name="Roswanjaya Y."/>
            <person name="Wardhani T."/>
            <person name="Kalhor M.S."/>
            <person name="Jansen J."/>
            <person name="Van den Hoogen J."/>
            <person name="Gungor B."/>
            <person name="Hartog M."/>
            <person name="Hontelez J."/>
            <person name="Verver J."/>
            <person name="Yang W.-C."/>
            <person name="Schijlen E."/>
            <person name="Repin R."/>
            <person name="Schilthuizen M."/>
            <person name="Schranz E."/>
            <person name="Heidstra R."/>
            <person name="Miyata K."/>
            <person name="Fedorova E."/>
            <person name="Kohlen W."/>
            <person name="Bisseling T."/>
            <person name="Smit S."/>
            <person name="Geurts R."/>
        </authorList>
    </citation>
    <scope>NUCLEOTIDE SEQUENCE [LARGE SCALE GENOMIC DNA]</scope>
    <source>
        <strain evidence="2">cv. WU1-14</strain>
    </source>
</reference>
<evidence type="ECO:0000313" key="2">
    <source>
        <dbReference type="Proteomes" id="UP000237105"/>
    </source>
</evidence>
<comment type="caution">
    <text evidence="1">The sequence shown here is derived from an EMBL/GenBank/DDBJ whole genome shotgun (WGS) entry which is preliminary data.</text>
</comment>
<keyword evidence="2" id="KW-1185">Reference proteome</keyword>